<evidence type="ECO:0000313" key="2">
    <source>
        <dbReference type="Proteomes" id="UP000245207"/>
    </source>
</evidence>
<comment type="caution">
    <text evidence="1">The sequence shown here is derived from an EMBL/GenBank/DDBJ whole genome shotgun (WGS) entry which is preliminary data.</text>
</comment>
<sequence>MTTKGQLSLDMGGYSIIGKSMIQVTTFAPIVPANAKLLRMKDVLMTYTSKTLNCNNDIVVEVPGHLRYALCFNLIDKSPLIGSIARTLSWDEPVVGPITPVYGKTSTTPLSPEEEEQECFFYVQTLLSVARN</sequence>
<dbReference type="OrthoDB" id="1932693at2759"/>
<accession>A0A2U1LWM0</accession>
<dbReference type="Proteomes" id="UP000245207">
    <property type="component" value="Unassembled WGS sequence"/>
</dbReference>
<dbReference type="PANTHER" id="PTHR46634:SF12">
    <property type="entry name" value="DUF4378 DOMAIN-CONTAINING PROTEIN"/>
    <property type="match status" value="1"/>
</dbReference>
<gene>
    <name evidence="1" type="ORF">CTI12_AA445350</name>
</gene>
<protein>
    <submittedName>
        <fullName evidence="1">Uncharacterized protein</fullName>
    </submittedName>
</protein>
<evidence type="ECO:0000313" key="1">
    <source>
        <dbReference type="EMBL" id="PWA53391.1"/>
    </source>
</evidence>
<dbReference type="EMBL" id="PKPP01007437">
    <property type="protein sequence ID" value="PWA53391.1"/>
    <property type="molecule type" value="Genomic_DNA"/>
</dbReference>
<dbReference type="PANTHER" id="PTHR46634">
    <property type="entry name" value="M REDUCTASE II SUBUNIT GAMMA, PUTATIVE (DUF3741)-RELATED"/>
    <property type="match status" value="1"/>
</dbReference>
<keyword evidence="2" id="KW-1185">Reference proteome</keyword>
<proteinExistence type="predicted"/>
<organism evidence="1 2">
    <name type="scientific">Artemisia annua</name>
    <name type="common">Sweet wormwood</name>
    <dbReference type="NCBI Taxonomy" id="35608"/>
    <lineage>
        <taxon>Eukaryota</taxon>
        <taxon>Viridiplantae</taxon>
        <taxon>Streptophyta</taxon>
        <taxon>Embryophyta</taxon>
        <taxon>Tracheophyta</taxon>
        <taxon>Spermatophyta</taxon>
        <taxon>Magnoliopsida</taxon>
        <taxon>eudicotyledons</taxon>
        <taxon>Gunneridae</taxon>
        <taxon>Pentapetalae</taxon>
        <taxon>asterids</taxon>
        <taxon>campanulids</taxon>
        <taxon>Asterales</taxon>
        <taxon>Asteraceae</taxon>
        <taxon>Asteroideae</taxon>
        <taxon>Anthemideae</taxon>
        <taxon>Artemisiinae</taxon>
        <taxon>Artemisia</taxon>
    </lineage>
</organism>
<dbReference type="AlphaFoldDB" id="A0A2U1LWM0"/>
<name>A0A2U1LWM0_ARTAN</name>
<reference evidence="1 2" key="1">
    <citation type="journal article" date="2018" name="Mol. Plant">
        <title>The genome of Artemisia annua provides insight into the evolution of Asteraceae family and artemisinin biosynthesis.</title>
        <authorList>
            <person name="Shen Q."/>
            <person name="Zhang L."/>
            <person name="Liao Z."/>
            <person name="Wang S."/>
            <person name="Yan T."/>
            <person name="Shi P."/>
            <person name="Liu M."/>
            <person name="Fu X."/>
            <person name="Pan Q."/>
            <person name="Wang Y."/>
            <person name="Lv Z."/>
            <person name="Lu X."/>
            <person name="Zhang F."/>
            <person name="Jiang W."/>
            <person name="Ma Y."/>
            <person name="Chen M."/>
            <person name="Hao X."/>
            <person name="Li L."/>
            <person name="Tang Y."/>
            <person name="Lv G."/>
            <person name="Zhou Y."/>
            <person name="Sun X."/>
            <person name="Brodelius P.E."/>
            <person name="Rose J.K.C."/>
            <person name="Tang K."/>
        </authorList>
    </citation>
    <scope>NUCLEOTIDE SEQUENCE [LARGE SCALE GENOMIC DNA]</scope>
    <source>
        <strain evidence="2">cv. Huhao1</strain>
        <tissue evidence="1">Leaf</tissue>
    </source>
</reference>